<dbReference type="GO" id="GO:0033969">
    <property type="term" value="F:gamma-glutamyl-gamma-aminobutyrate hydrolase activity"/>
    <property type="evidence" value="ECO:0007669"/>
    <property type="project" value="TreeGrafter"/>
</dbReference>
<dbReference type="GO" id="GO:0005829">
    <property type="term" value="C:cytosol"/>
    <property type="evidence" value="ECO:0007669"/>
    <property type="project" value="TreeGrafter"/>
</dbReference>
<dbReference type="GO" id="GO:0016740">
    <property type="term" value="F:transferase activity"/>
    <property type="evidence" value="ECO:0007669"/>
    <property type="project" value="UniProtKB-KW"/>
</dbReference>
<keyword evidence="1" id="KW-0808">Transferase</keyword>
<dbReference type="CDD" id="cd01745">
    <property type="entry name" value="GATase1_2"/>
    <property type="match status" value="1"/>
</dbReference>
<gene>
    <name evidence="1" type="ORF">EV384_3483</name>
</gene>
<protein>
    <submittedName>
        <fullName evidence="1">Putative glutamine amidotransferase</fullName>
    </submittedName>
</protein>
<evidence type="ECO:0000313" key="1">
    <source>
        <dbReference type="EMBL" id="RZU74978.1"/>
    </source>
</evidence>
<dbReference type="EMBL" id="SHLD01000001">
    <property type="protein sequence ID" value="RZU74978.1"/>
    <property type="molecule type" value="Genomic_DNA"/>
</dbReference>
<organism evidence="1 2">
    <name type="scientific">Micromonospora kangleipakensis</name>
    <dbReference type="NCBI Taxonomy" id="1077942"/>
    <lineage>
        <taxon>Bacteria</taxon>
        <taxon>Bacillati</taxon>
        <taxon>Actinomycetota</taxon>
        <taxon>Actinomycetes</taxon>
        <taxon>Micromonosporales</taxon>
        <taxon>Micromonosporaceae</taxon>
        <taxon>Micromonospora</taxon>
    </lineage>
</organism>
<dbReference type="InterPro" id="IPR029062">
    <property type="entry name" value="Class_I_gatase-like"/>
</dbReference>
<dbReference type="InterPro" id="IPR011697">
    <property type="entry name" value="Peptidase_C26"/>
</dbReference>
<dbReference type="OrthoDB" id="9813383at2"/>
<dbReference type="GO" id="GO:0006598">
    <property type="term" value="P:polyamine catabolic process"/>
    <property type="evidence" value="ECO:0007669"/>
    <property type="project" value="TreeGrafter"/>
</dbReference>
<dbReference type="PANTHER" id="PTHR43235">
    <property type="entry name" value="GLUTAMINE AMIDOTRANSFERASE PB2B2.05-RELATED"/>
    <property type="match status" value="1"/>
</dbReference>
<proteinExistence type="predicted"/>
<dbReference type="PANTHER" id="PTHR43235:SF1">
    <property type="entry name" value="GLUTAMINE AMIDOTRANSFERASE PB2B2.05-RELATED"/>
    <property type="match status" value="1"/>
</dbReference>
<dbReference type="InterPro" id="IPR044668">
    <property type="entry name" value="PuuD-like"/>
</dbReference>
<comment type="caution">
    <text evidence="1">The sequence shown here is derived from an EMBL/GenBank/DDBJ whole genome shotgun (WGS) entry which is preliminary data.</text>
</comment>
<keyword evidence="1" id="KW-0315">Glutamine amidotransferase</keyword>
<dbReference type="Pfam" id="PF07722">
    <property type="entry name" value="Peptidase_C26"/>
    <property type="match status" value="1"/>
</dbReference>
<dbReference type="Gene3D" id="3.40.50.880">
    <property type="match status" value="1"/>
</dbReference>
<dbReference type="PROSITE" id="PS51273">
    <property type="entry name" value="GATASE_TYPE_1"/>
    <property type="match status" value="1"/>
</dbReference>
<sequence length="260" mass="26858">MPQSELSSASAARRRGRLVASYSMDAEQSSDWLRQFLHTLAKNAAAAAEAAGAEVLLVDAARPVDDPAELVGDADGVLILGGADLDPATYGRQCQVKNLYGIDATADAFELGLARAALDARLPLLGICRGMQALNVAAGGSLIQDLGPGTIHNIESDNSTMTTHAIEIIPGTLLAGIYGRAQLDIRSGHHQAVDAVGAGLRASAAASDGVIEAIEGTEGWVLGVQWHPEDPDADPEQLATLMTAFTTAVASTAQTKQGQP</sequence>
<dbReference type="SUPFAM" id="SSF52317">
    <property type="entry name" value="Class I glutamine amidotransferase-like"/>
    <property type="match status" value="1"/>
</dbReference>
<accession>A0A4Q8BBN8</accession>
<evidence type="ECO:0000313" key="2">
    <source>
        <dbReference type="Proteomes" id="UP000294114"/>
    </source>
</evidence>
<dbReference type="AlphaFoldDB" id="A0A4Q8BBN8"/>
<name>A0A4Q8BBN8_9ACTN</name>
<keyword evidence="2" id="KW-1185">Reference proteome</keyword>
<dbReference type="Proteomes" id="UP000294114">
    <property type="component" value="Unassembled WGS sequence"/>
</dbReference>
<reference evidence="1 2" key="1">
    <citation type="submission" date="2019-02" db="EMBL/GenBank/DDBJ databases">
        <title>Sequencing the genomes of 1000 actinobacteria strains.</title>
        <authorList>
            <person name="Klenk H.-P."/>
        </authorList>
    </citation>
    <scope>NUCLEOTIDE SEQUENCE [LARGE SCALE GENOMIC DNA]</scope>
    <source>
        <strain evidence="1 2">DSM 45612</strain>
    </source>
</reference>